<organism evidence="2">
    <name type="scientific">Roseihalotalea indica</name>
    <dbReference type="NCBI Taxonomy" id="2867963"/>
    <lineage>
        <taxon>Bacteria</taxon>
        <taxon>Pseudomonadati</taxon>
        <taxon>Bacteroidota</taxon>
        <taxon>Cytophagia</taxon>
        <taxon>Cytophagales</taxon>
        <taxon>Catalimonadaceae</taxon>
        <taxon>Roseihalotalea</taxon>
    </lineage>
</organism>
<dbReference type="PANTHER" id="PTHR41294:SF1">
    <property type="entry name" value="CADMIUM-INDUCED PROTEIN CADI"/>
    <property type="match status" value="1"/>
</dbReference>
<dbReference type="PROSITE" id="PS51819">
    <property type="entry name" value="VOC"/>
    <property type="match status" value="1"/>
</dbReference>
<accession>A0AA49GK12</accession>
<dbReference type="SUPFAM" id="SSF54593">
    <property type="entry name" value="Glyoxalase/Bleomycin resistance protein/Dihydroxybiphenyl dioxygenase"/>
    <property type="match status" value="1"/>
</dbReference>
<evidence type="ECO:0000313" key="2">
    <source>
        <dbReference type="EMBL" id="WKN36275.1"/>
    </source>
</evidence>
<dbReference type="InterPro" id="IPR029068">
    <property type="entry name" value="Glyas_Bleomycin-R_OHBP_Dase"/>
</dbReference>
<reference evidence="2" key="2">
    <citation type="journal article" date="2024" name="Antonie Van Leeuwenhoek">
        <title>Roseihalotalea indica gen. nov., sp. nov., a halophilic Bacteroidetes from mesopelagic Southwest Indian Ocean with higher carbohydrate metabolic potential.</title>
        <authorList>
            <person name="Chen B."/>
            <person name="Zhang M."/>
            <person name="Lin D."/>
            <person name="Ye J."/>
            <person name="Tang K."/>
        </authorList>
    </citation>
    <scope>NUCLEOTIDE SEQUENCE</scope>
    <source>
        <strain evidence="2">TK19036</strain>
    </source>
</reference>
<dbReference type="InterPro" id="IPR052393">
    <property type="entry name" value="Cadmium-induced_rsp"/>
</dbReference>
<proteinExistence type="predicted"/>
<dbReference type="AlphaFoldDB" id="A0AA49GK12"/>
<reference evidence="2" key="1">
    <citation type="journal article" date="2023" name="Comput. Struct. Biotechnol. J.">
        <title>Discovery of a novel marine Bacteroidetes with a rich repertoire of carbohydrate-active enzymes.</title>
        <authorList>
            <person name="Chen B."/>
            <person name="Liu G."/>
            <person name="Chen Q."/>
            <person name="Wang H."/>
            <person name="Liu L."/>
            <person name="Tang K."/>
        </authorList>
    </citation>
    <scope>NUCLEOTIDE SEQUENCE</scope>
    <source>
        <strain evidence="2">TK19036</strain>
    </source>
</reference>
<gene>
    <name evidence="2" type="ORF">K4G66_28325</name>
</gene>
<dbReference type="Gene3D" id="3.10.180.10">
    <property type="entry name" value="2,3-Dihydroxybiphenyl 1,2-Dioxygenase, domain 1"/>
    <property type="match status" value="1"/>
</dbReference>
<dbReference type="InterPro" id="IPR004360">
    <property type="entry name" value="Glyas_Fos-R_dOase_dom"/>
</dbReference>
<dbReference type="NCBIfam" id="NF041414">
    <property type="entry name" value="ArsI_CadI_VOC"/>
    <property type="match status" value="1"/>
</dbReference>
<dbReference type="InterPro" id="IPR037523">
    <property type="entry name" value="VOC_core"/>
</dbReference>
<name>A0AA49GK12_9BACT</name>
<feature type="domain" description="VOC" evidence="1">
    <location>
        <begin position="2"/>
        <end position="116"/>
    </location>
</feature>
<dbReference type="EMBL" id="CP120682">
    <property type="protein sequence ID" value="WKN36275.1"/>
    <property type="molecule type" value="Genomic_DNA"/>
</dbReference>
<dbReference type="Pfam" id="PF00903">
    <property type="entry name" value="Glyoxalase"/>
    <property type="match status" value="1"/>
</dbReference>
<dbReference type="InterPro" id="IPR049789">
    <property type="entry name" value="ArsI/CadI-like"/>
</dbReference>
<sequence length="142" mass="16153">MKRLHVNVQVKELTSSVEFYQQLFDAEPTVQKSDYAKWMLDDPLVNFSISLSNEQEGIEHLGIQVDSEGEREELFRRLDHIEGKRFDEGDTVCCYAHSTKSWISDPQGVSWEIFQTHGASETNKAAANACCDDTCCTTEEVK</sequence>
<dbReference type="PANTHER" id="PTHR41294">
    <property type="entry name" value="CADMIUM-INDUCED PROTEIN CADI"/>
    <property type="match status" value="1"/>
</dbReference>
<protein>
    <submittedName>
        <fullName evidence="2">ArsI/CadI family heavy metal resistance metalloenzyme</fullName>
    </submittedName>
</protein>
<evidence type="ECO:0000259" key="1">
    <source>
        <dbReference type="PROSITE" id="PS51819"/>
    </source>
</evidence>
<dbReference type="GO" id="GO:0046686">
    <property type="term" value="P:response to cadmium ion"/>
    <property type="evidence" value="ECO:0007669"/>
    <property type="project" value="TreeGrafter"/>
</dbReference>